<accession>A0A183KH35</accession>
<evidence type="ECO:0000313" key="1">
    <source>
        <dbReference type="WBParaSite" id="SCUD_0001433701-mRNA-1"/>
    </source>
</evidence>
<dbReference type="AlphaFoldDB" id="A0A183KH35"/>
<dbReference type="WBParaSite" id="SCUD_0001433701-mRNA-1">
    <property type="protein sequence ID" value="SCUD_0001433701-mRNA-1"/>
    <property type="gene ID" value="SCUD_0001433701"/>
</dbReference>
<name>A0A183KH35_9TREM</name>
<proteinExistence type="predicted"/>
<protein>
    <submittedName>
        <fullName evidence="1">Uncharacterized protein</fullName>
    </submittedName>
</protein>
<sequence>VTNLPRSSYLITGNVQCLKNDIRCNTIASSSSARFKRSYR</sequence>
<organism evidence="1">
    <name type="scientific">Schistosoma curassoni</name>
    <dbReference type="NCBI Taxonomy" id="6186"/>
    <lineage>
        <taxon>Eukaryota</taxon>
        <taxon>Metazoa</taxon>
        <taxon>Spiralia</taxon>
        <taxon>Lophotrochozoa</taxon>
        <taxon>Platyhelminthes</taxon>
        <taxon>Trematoda</taxon>
        <taxon>Digenea</taxon>
        <taxon>Strigeidida</taxon>
        <taxon>Schistosomatoidea</taxon>
        <taxon>Schistosomatidae</taxon>
        <taxon>Schistosoma</taxon>
    </lineage>
</organism>
<reference evidence="1" key="1">
    <citation type="submission" date="2016-06" db="UniProtKB">
        <authorList>
            <consortium name="WormBaseParasite"/>
        </authorList>
    </citation>
    <scope>IDENTIFICATION</scope>
</reference>